<reference evidence="6 7" key="1">
    <citation type="submission" date="2020-04" db="EMBL/GenBank/DDBJ databases">
        <title>Ramlibacter sp. G-1-2-2 isolated from soil.</title>
        <authorList>
            <person name="Dahal R.H."/>
        </authorList>
    </citation>
    <scope>NUCLEOTIDE SEQUENCE [LARGE SCALE GENOMIC DNA]</scope>
    <source>
        <strain evidence="6 7">G-1-2-2</strain>
    </source>
</reference>
<keyword evidence="3" id="KW-0238">DNA-binding</keyword>
<accession>A0A848H0F5</accession>
<keyword evidence="7" id="KW-1185">Reference proteome</keyword>
<protein>
    <submittedName>
        <fullName evidence="6">LysR family transcriptional regulator</fullName>
    </submittedName>
</protein>
<evidence type="ECO:0000259" key="5">
    <source>
        <dbReference type="PROSITE" id="PS50931"/>
    </source>
</evidence>
<feature type="domain" description="HTH lysR-type" evidence="5">
    <location>
        <begin position="1"/>
        <end position="58"/>
    </location>
</feature>
<keyword evidence="4" id="KW-0804">Transcription</keyword>
<dbReference type="InterPro" id="IPR036388">
    <property type="entry name" value="WH-like_DNA-bd_sf"/>
</dbReference>
<dbReference type="Proteomes" id="UP000541185">
    <property type="component" value="Unassembled WGS sequence"/>
</dbReference>
<dbReference type="CDD" id="cd05466">
    <property type="entry name" value="PBP2_LTTR_substrate"/>
    <property type="match status" value="1"/>
</dbReference>
<evidence type="ECO:0000313" key="7">
    <source>
        <dbReference type="Proteomes" id="UP000541185"/>
    </source>
</evidence>
<dbReference type="EMBL" id="JABBFX010000001">
    <property type="protein sequence ID" value="NML43019.1"/>
    <property type="molecule type" value="Genomic_DNA"/>
</dbReference>
<organism evidence="6 7">
    <name type="scientific">Ramlibacter agri</name>
    <dbReference type="NCBI Taxonomy" id="2728837"/>
    <lineage>
        <taxon>Bacteria</taxon>
        <taxon>Pseudomonadati</taxon>
        <taxon>Pseudomonadota</taxon>
        <taxon>Betaproteobacteria</taxon>
        <taxon>Burkholderiales</taxon>
        <taxon>Comamonadaceae</taxon>
        <taxon>Ramlibacter</taxon>
    </lineage>
</organism>
<sequence>MQLKQFEALYWVARLGGFHAAARHLKTAQPTISARIRELEEQLGVELFDRSRRQAVLTAKGRELVGYAEQMLRLASDIRQRVGTRHKLSGRVRLGVTSVPAATWLPTLVRRLAHAYPSIALEFMVETSEALREHLVAGELDAAIVSAGLPLPPSLRAQPLGRVELAWLAAPSLGFTSGSIDPQTLAGSAIITDVPGSQLRTIAEHWFAAGEARPDRHHACPNLISRIRLACEGVGVALASPSAAVREVAEGALRVLVADPPLPPLEYVLASTAPGVAPAAVSVVSTMAMELISERPSMQFFYSEAAGHERAA</sequence>
<dbReference type="PRINTS" id="PR00039">
    <property type="entry name" value="HTHLYSR"/>
</dbReference>
<comment type="caution">
    <text evidence="6">The sequence shown here is derived from an EMBL/GenBank/DDBJ whole genome shotgun (WGS) entry which is preliminary data.</text>
</comment>
<dbReference type="PROSITE" id="PS50931">
    <property type="entry name" value="HTH_LYSR"/>
    <property type="match status" value="1"/>
</dbReference>
<evidence type="ECO:0000256" key="3">
    <source>
        <dbReference type="ARBA" id="ARBA00023125"/>
    </source>
</evidence>
<dbReference type="InterPro" id="IPR005119">
    <property type="entry name" value="LysR_subst-bd"/>
</dbReference>
<dbReference type="InterPro" id="IPR000847">
    <property type="entry name" value="LysR_HTH_N"/>
</dbReference>
<evidence type="ECO:0000256" key="2">
    <source>
        <dbReference type="ARBA" id="ARBA00023015"/>
    </source>
</evidence>
<name>A0A848H0F5_9BURK</name>
<dbReference type="Pfam" id="PF03466">
    <property type="entry name" value="LysR_substrate"/>
    <property type="match status" value="1"/>
</dbReference>
<dbReference type="PANTHER" id="PTHR30126">
    <property type="entry name" value="HTH-TYPE TRANSCRIPTIONAL REGULATOR"/>
    <property type="match status" value="1"/>
</dbReference>
<evidence type="ECO:0000256" key="4">
    <source>
        <dbReference type="ARBA" id="ARBA00023163"/>
    </source>
</evidence>
<dbReference type="SUPFAM" id="SSF46785">
    <property type="entry name" value="Winged helix' DNA-binding domain"/>
    <property type="match status" value="1"/>
</dbReference>
<dbReference type="InterPro" id="IPR036390">
    <property type="entry name" value="WH_DNA-bd_sf"/>
</dbReference>
<proteinExistence type="inferred from homology"/>
<dbReference type="GO" id="GO:0003700">
    <property type="term" value="F:DNA-binding transcription factor activity"/>
    <property type="evidence" value="ECO:0007669"/>
    <property type="project" value="InterPro"/>
</dbReference>
<dbReference type="Gene3D" id="3.40.190.10">
    <property type="entry name" value="Periplasmic binding protein-like II"/>
    <property type="match status" value="2"/>
</dbReference>
<keyword evidence="2" id="KW-0805">Transcription regulation</keyword>
<dbReference type="RefSeq" id="WP_169417259.1">
    <property type="nucleotide sequence ID" value="NZ_JABBFX010000001.1"/>
</dbReference>
<dbReference type="GO" id="GO:0000976">
    <property type="term" value="F:transcription cis-regulatory region binding"/>
    <property type="evidence" value="ECO:0007669"/>
    <property type="project" value="TreeGrafter"/>
</dbReference>
<dbReference type="SUPFAM" id="SSF53850">
    <property type="entry name" value="Periplasmic binding protein-like II"/>
    <property type="match status" value="1"/>
</dbReference>
<evidence type="ECO:0000313" key="6">
    <source>
        <dbReference type="EMBL" id="NML43019.1"/>
    </source>
</evidence>
<evidence type="ECO:0000256" key="1">
    <source>
        <dbReference type="ARBA" id="ARBA00009437"/>
    </source>
</evidence>
<dbReference type="PANTHER" id="PTHR30126:SF77">
    <property type="entry name" value="TRANSCRIPTIONAL REGULATORY PROTEIN"/>
    <property type="match status" value="1"/>
</dbReference>
<dbReference type="AlphaFoldDB" id="A0A848H0F5"/>
<dbReference type="FunFam" id="1.10.10.10:FF:000001">
    <property type="entry name" value="LysR family transcriptional regulator"/>
    <property type="match status" value="1"/>
</dbReference>
<gene>
    <name evidence="6" type="ORF">HHL11_04595</name>
</gene>
<comment type="similarity">
    <text evidence="1">Belongs to the LysR transcriptional regulatory family.</text>
</comment>
<dbReference type="Gene3D" id="1.10.10.10">
    <property type="entry name" value="Winged helix-like DNA-binding domain superfamily/Winged helix DNA-binding domain"/>
    <property type="match status" value="1"/>
</dbReference>
<dbReference type="Pfam" id="PF00126">
    <property type="entry name" value="HTH_1"/>
    <property type="match status" value="1"/>
</dbReference>